<dbReference type="GO" id="GO:0005615">
    <property type="term" value="C:extracellular space"/>
    <property type="evidence" value="ECO:0007669"/>
    <property type="project" value="TreeGrafter"/>
</dbReference>
<dbReference type="EMBL" id="WWCP01000036">
    <property type="protein sequence ID" value="MYM84615.1"/>
    <property type="molecule type" value="Genomic_DNA"/>
</dbReference>
<dbReference type="CDD" id="cd06241">
    <property type="entry name" value="M14-like"/>
    <property type="match status" value="1"/>
</dbReference>
<keyword evidence="6" id="KW-0378">Hydrolase</keyword>
<evidence type="ECO:0000313" key="7">
    <source>
        <dbReference type="Proteomes" id="UP000474565"/>
    </source>
</evidence>
<dbReference type="PANTHER" id="PTHR11705">
    <property type="entry name" value="PROTEASE FAMILY M14 CARBOXYPEPTIDASE A,B"/>
    <property type="match status" value="1"/>
</dbReference>
<comment type="caution">
    <text evidence="6">The sequence shown here is derived from an EMBL/GenBank/DDBJ whole genome shotgun (WGS) entry which is preliminary data.</text>
</comment>
<comment type="similarity">
    <text evidence="2 3">Belongs to the peptidase M14 family.</text>
</comment>
<dbReference type="GO" id="GO:0004181">
    <property type="term" value="F:metallocarboxypeptidase activity"/>
    <property type="evidence" value="ECO:0007669"/>
    <property type="project" value="InterPro"/>
</dbReference>
<dbReference type="GO" id="GO:0008270">
    <property type="term" value="F:zinc ion binding"/>
    <property type="evidence" value="ECO:0007669"/>
    <property type="project" value="InterPro"/>
</dbReference>
<keyword evidence="4" id="KW-0732">Signal</keyword>
<dbReference type="SMART" id="SM00631">
    <property type="entry name" value="Zn_pept"/>
    <property type="match status" value="1"/>
</dbReference>
<comment type="caution">
    <text evidence="3">Lacks conserved residue(s) required for the propagation of feature annotation.</text>
</comment>
<protein>
    <submittedName>
        <fullName evidence="6">Carboxypeptidase</fullName>
    </submittedName>
</protein>
<sequence length="576" mass="63784">MKIYSALLLSLVGASACAFDLLPPPTAWHGASEQLIAPAGSRWITPAEQSDFTTSPDYAATLRYLRALAAASDKISVHSFGVSYQGRELVYARASKPGAANKPVVLVQAGIHAAEIDGKDAGLMLLRDIAFRGRDDLLDQVDLVFIPILNVDAHENASELGRPMQRGPLRKGSRSNAQGLDLNRDYARLQSPEIAAVVKLLQRFDPALYIDIHVSDGTDFQYDITYTFAGWGTYARSPATAHWLMTAYHDDVSAALSKQGHLPVIYPSWVDPDAPAQGLRISAEGPRYSTGYGDFIGVPTVLVENHVMKPYKRRVLGTYVLLEQSLKTVGREHARIAAAKAQDRAARPERLMVRWEREQVPLRMTTFKGYRYDSYESPVSGAHELRWTGEAQDQQLPVYGVRATREVTLPPAWWISAEHQDLIAALRAHGIRMEAIQAPRTLSLEATRMASGKERSGALAVKTITLPPGSVRIPAAQPYHLLAAALLEAESDDGFLASSRFDQALASEWRLPKHLLAPLAEQMMANDPKLRAEFQDAIAKDATLAASRQARLQWWEARSDYAERALWTYPVYREPR</sequence>
<dbReference type="PROSITE" id="PS52035">
    <property type="entry name" value="PEPTIDASE_M14"/>
    <property type="match status" value="1"/>
</dbReference>
<evidence type="ECO:0000259" key="5">
    <source>
        <dbReference type="PROSITE" id="PS52035"/>
    </source>
</evidence>
<evidence type="ECO:0000256" key="3">
    <source>
        <dbReference type="PROSITE-ProRule" id="PRU01379"/>
    </source>
</evidence>
<keyword evidence="6" id="KW-0645">Protease</keyword>
<feature type="signal peptide" evidence="4">
    <location>
        <begin position="1"/>
        <end position="18"/>
    </location>
</feature>
<dbReference type="Pfam" id="PF00246">
    <property type="entry name" value="Peptidase_M14"/>
    <property type="match status" value="1"/>
</dbReference>
<reference evidence="6 7" key="1">
    <citation type="submission" date="2019-12" db="EMBL/GenBank/DDBJ databases">
        <title>Novel species isolated from a subtropical stream in China.</title>
        <authorList>
            <person name="Lu H."/>
        </authorList>
    </citation>
    <scope>NUCLEOTIDE SEQUENCE [LARGE SCALE GENOMIC DNA]</scope>
    <source>
        <strain evidence="6 7">FT50W</strain>
    </source>
</reference>
<dbReference type="Gene3D" id="3.40.630.10">
    <property type="entry name" value="Zn peptidases"/>
    <property type="match status" value="1"/>
</dbReference>
<evidence type="ECO:0000256" key="2">
    <source>
        <dbReference type="ARBA" id="ARBA00005988"/>
    </source>
</evidence>
<dbReference type="RefSeq" id="WP_161021094.1">
    <property type="nucleotide sequence ID" value="NZ_WWCP01000036.1"/>
</dbReference>
<evidence type="ECO:0000256" key="4">
    <source>
        <dbReference type="SAM" id="SignalP"/>
    </source>
</evidence>
<organism evidence="6 7">
    <name type="scientific">Duganella lactea</name>
    <dbReference type="NCBI Taxonomy" id="2692173"/>
    <lineage>
        <taxon>Bacteria</taxon>
        <taxon>Pseudomonadati</taxon>
        <taxon>Pseudomonadota</taxon>
        <taxon>Betaproteobacteria</taxon>
        <taxon>Burkholderiales</taxon>
        <taxon>Oxalobacteraceae</taxon>
        <taxon>Telluria group</taxon>
        <taxon>Duganella</taxon>
    </lineage>
</organism>
<proteinExistence type="inferred from homology"/>
<dbReference type="InterPro" id="IPR000834">
    <property type="entry name" value="Peptidase_M14"/>
</dbReference>
<comment type="cofactor">
    <cofactor evidence="1">
        <name>Zn(2+)</name>
        <dbReference type="ChEBI" id="CHEBI:29105"/>
    </cofactor>
</comment>
<feature type="domain" description="Peptidase M14" evidence="5">
    <location>
        <begin position="54"/>
        <end position="329"/>
    </location>
</feature>
<gene>
    <name evidence="6" type="ORF">GTP44_22030</name>
</gene>
<evidence type="ECO:0000256" key="1">
    <source>
        <dbReference type="ARBA" id="ARBA00001947"/>
    </source>
</evidence>
<feature type="chain" id="PRO_5027123256" evidence="4">
    <location>
        <begin position="19"/>
        <end position="576"/>
    </location>
</feature>
<dbReference type="PROSITE" id="PS51257">
    <property type="entry name" value="PROKAR_LIPOPROTEIN"/>
    <property type="match status" value="1"/>
</dbReference>
<keyword evidence="6" id="KW-0121">Carboxypeptidase</keyword>
<dbReference type="GO" id="GO:0006508">
    <property type="term" value="P:proteolysis"/>
    <property type="evidence" value="ECO:0007669"/>
    <property type="project" value="InterPro"/>
</dbReference>
<dbReference type="PANTHER" id="PTHR11705:SF145">
    <property type="entry name" value="PEPTIDASE M14 CARBOXYPEPTIDASE A DOMAIN-CONTAINING PROTEIN"/>
    <property type="match status" value="1"/>
</dbReference>
<dbReference type="Proteomes" id="UP000474565">
    <property type="component" value="Unassembled WGS sequence"/>
</dbReference>
<name>A0A6L8MRF6_9BURK</name>
<dbReference type="SUPFAM" id="SSF53187">
    <property type="entry name" value="Zn-dependent exopeptidases"/>
    <property type="match status" value="1"/>
</dbReference>
<evidence type="ECO:0000313" key="6">
    <source>
        <dbReference type="EMBL" id="MYM84615.1"/>
    </source>
</evidence>
<accession>A0A6L8MRF6</accession>
<dbReference type="AlphaFoldDB" id="A0A6L8MRF6"/>